<sequence length="328" mass="37062">LMCCVCVVQMNTNTTESSSQAVTGNKYGDDISIPMPWGSISGKTFGRAENIPVLVIHGRCDNLESFRNLIPLLPLNFFYVCIDMPGHGKSSHAQIGYIVEPLWYVMCARRVIDHFQWRKVHVIGHSMGGYVCLFLTALYPELVTKMVMLDTIIYDHTPPSNTAKSLRNEVFEPTFVLEKRSNVDKAPTYSFAEILQKMKDSRLTEVECSQIESMVERNLIKVGSDKYKFSFDQRLKTIGPVHFTLGQLDNVVSEVQCPTLVILGKNSLVTTPHEKLKATPLQRNRNVTLHVVDGDHDVHITHPERVAQLLVPFLLHPSDDLKKIESKL</sequence>
<evidence type="ECO:0000256" key="1">
    <source>
        <dbReference type="ARBA" id="ARBA00008645"/>
    </source>
</evidence>
<evidence type="ECO:0000313" key="4">
    <source>
        <dbReference type="EMBL" id="JAT01440.1"/>
    </source>
</evidence>
<dbReference type="EMBL" id="GECU01006267">
    <property type="protein sequence ID" value="JAT01440.1"/>
    <property type="molecule type" value="Transcribed_RNA"/>
</dbReference>
<protein>
    <recommendedName>
        <fullName evidence="3">AB hydrolase-1 domain-containing protein</fullName>
    </recommendedName>
</protein>
<dbReference type="InterPro" id="IPR000073">
    <property type="entry name" value="AB_hydrolase_1"/>
</dbReference>
<dbReference type="PANTHER" id="PTHR43798:SF14">
    <property type="entry name" value="SERINE HYDROLASE-LIKE PROTEIN DDB_G0286239"/>
    <property type="match status" value="1"/>
</dbReference>
<evidence type="ECO:0000256" key="2">
    <source>
        <dbReference type="ARBA" id="ARBA00022801"/>
    </source>
</evidence>
<organism evidence="4">
    <name type="scientific">Homalodisca liturata</name>
    <dbReference type="NCBI Taxonomy" id="320908"/>
    <lineage>
        <taxon>Eukaryota</taxon>
        <taxon>Metazoa</taxon>
        <taxon>Ecdysozoa</taxon>
        <taxon>Arthropoda</taxon>
        <taxon>Hexapoda</taxon>
        <taxon>Insecta</taxon>
        <taxon>Pterygota</taxon>
        <taxon>Neoptera</taxon>
        <taxon>Paraneoptera</taxon>
        <taxon>Hemiptera</taxon>
        <taxon>Auchenorrhyncha</taxon>
        <taxon>Membracoidea</taxon>
        <taxon>Cicadellidae</taxon>
        <taxon>Cicadellinae</taxon>
        <taxon>Proconiini</taxon>
        <taxon>Homalodisca</taxon>
    </lineage>
</organism>
<proteinExistence type="inferred from homology"/>
<dbReference type="PANTHER" id="PTHR43798">
    <property type="entry name" value="MONOACYLGLYCEROL LIPASE"/>
    <property type="match status" value="1"/>
</dbReference>
<reference evidence="4" key="1">
    <citation type="submission" date="2015-11" db="EMBL/GenBank/DDBJ databases">
        <title>De novo transcriptome assembly of four potential Pierce s Disease insect vectors from Arizona vineyards.</title>
        <authorList>
            <person name="Tassone E.E."/>
        </authorList>
    </citation>
    <scope>NUCLEOTIDE SEQUENCE</scope>
</reference>
<dbReference type="GO" id="GO:0016787">
    <property type="term" value="F:hydrolase activity"/>
    <property type="evidence" value="ECO:0007669"/>
    <property type="project" value="UniProtKB-KW"/>
</dbReference>
<dbReference type="PRINTS" id="PR00111">
    <property type="entry name" value="ABHYDROLASE"/>
</dbReference>
<dbReference type="AlphaFoldDB" id="A0A1B6JQC5"/>
<dbReference type="InterPro" id="IPR050266">
    <property type="entry name" value="AB_hydrolase_sf"/>
</dbReference>
<feature type="domain" description="AB hydrolase-1" evidence="3">
    <location>
        <begin position="52"/>
        <end position="303"/>
    </location>
</feature>
<dbReference type="SUPFAM" id="SSF53474">
    <property type="entry name" value="alpha/beta-Hydrolases"/>
    <property type="match status" value="1"/>
</dbReference>
<comment type="similarity">
    <text evidence="1">Belongs to the AB hydrolase superfamily.</text>
</comment>
<evidence type="ECO:0000259" key="3">
    <source>
        <dbReference type="Pfam" id="PF00561"/>
    </source>
</evidence>
<dbReference type="Pfam" id="PF00561">
    <property type="entry name" value="Abhydrolase_1"/>
    <property type="match status" value="1"/>
</dbReference>
<dbReference type="Gene3D" id="3.40.50.1820">
    <property type="entry name" value="alpha/beta hydrolase"/>
    <property type="match status" value="1"/>
</dbReference>
<name>A0A1B6JQC5_9HEMI</name>
<accession>A0A1B6JQC5</accession>
<keyword evidence="2" id="KW-0378">Hydrolase</keyword>
<dbReference type="InterPro" id="IPR029058">
    <property type="entry name" value="AB_hydrolase_fold"/>
</dbReference>
<feature type="non-terminal residue" evidence="4">
    <location>
        <position position="1"/>
    </location>
</feature>
<dbReference type="GO" id="GO:0016020">
    <property type="term" value="C:membrane"/>
    <property type="evidence" value="ECO:0007669"/>
    <property type="project" value="TreeGrafter"/>
</dbReference>
<gene>
    <name evidence="4" type="ORF">g.926</name>
</gene>